<gene>
    <name evidence="1" type="ORF">MILVUS5_LOCUS7912</name>
</gene>
<dbReference type="EMBL" id="CASHSV030000013">
    <property type="protein sequence ID" value="CAJ2637569.1"/>
    <property type="molecule type" value="Genomic_DNA"/>
</dbReference>
<name>A0ACB0J0L2_TRIPR</name>
<keyword evidence="2" id="KW-1185">Reference proteome</keyword>
<evidence type="ECO:0000313" key="2">
    <source>
        <dbReference type="Proteomes" id="UP001177021"/>
    </source>
</evidence>
<organism evidence="1 2">
    <name type="scientific">Trifolium pratense</name>
    <name type="common">Red clover</name>
    <dbReference type="NCBI Taxonomy" id="57577"/>
    <lineage>
        <taxon>Eukaryota</taxon>
        <taxon>Viridiplantae</taxon>
        <taxon>Streptophyta</taxon>
        <taxon>Embryophyta</taxon>
        <taxon>Tracheophyta</taxon>
        <taxon>Spermatophyta</taxon>
        <taxon>Magnoliopsida</taxon>
        <taxon>eudicotyledons</taxon>
        <taxon>Gunneridae</taxon>
        <taxon>Pentapetalae</taxon>
        <taxon>rosids</taxon>
        <taxon>fabids</taxon>
        <taxon>Fabales</taxon>
        <taxon>Fabaceae</taxon>
        <taxon>Papilionoideae</taxon>
        <taxon>50 kb inversion clade</taxon>
        <taxon>NPAAA clade</taxon>
        <taxon>Hologalegina</taxon>
        <taxon>IRL clade</taxon>
        <taxon>Trifolieae</taxon>
        <taxon>Trifolium</taxon>
    </lineage>
</organism>
<reference evidence="1" key="1">
    <citation type="submission" date="2023-10" db="EMBL/GenBank/DDBJ databases">
        <authorList>
            <person name="Rodriguez Cubillos JULIANA M."/>
            <person name="De Vega J."/>
        </authorList>
    </citation>
    <scope>NUCLEOTIDE SEQUENCE</scope>
</reference>
<dbReference type="Proteomes" id="UP001177021">
    <property type="component" value="Unassembled WGS sequence"/>
</dbReference>
<sequence length="104" mass="12408">MNSLRYTDPKCKCNNRMLDFDFRMHRKYFNIEEKILYGKELALALQKNITESMDIFCFLSFVSIMNDILCFYDPKCNYVLENILNGLITNFNRKVSYPHLNTLS</sequence>
<proteinExistence type="predicted"/>
<evidence type="ECO:0000313" key="1">
    <source>
        <dbReference type="EMBL" id="CAJ2637569.1"/>
    </source>
</evidence>
<accession>A0ACB0J0L2</accession>
<protein>
    <submittedName>
        <fullName evidence="1">Uncharacterized protein</fullName>
    </submittedName>
</protein>
<comment type="caution">
    <text evidence="1">The sequence shown here is derived from an EMBL/GenBank/DDBJ whole genome shotgun (WGS) entry which is preliminary data.</text>
</comment>